<feature type="domain" description="Pterin-binding" evidence="13">
    <location>
        <begin position="19"/>
        <end position="273"/>
    </location>
</feature>
<keyword evidence="10 12" id="KW-0289">Folate biosynthesis</keyword>
<comment type="similarity">
    <text evidence="4 12">Belongs to the DHPS family.</text>
</comment>
<evidence type="ECO:0000256" key="7">
    <source>
        <dbReference type="ARBA" id="ARBA00022679"/>
    </source>
</evidence>
<gene>
    <name evidence="14" type="ordered locus">Cyast_1002</name>
</gene>
<dbReference type="Pfam" id="PF00809">
    <property type="entry name" value="Pterin_bind"/>
    <property type="match status" value="1"/>
</dbReference>
<dbReference type="BioCyc" id="CSTA292563:G1353-1009-MONOMER"/>
<dbReference type="CDD" id="cd00739">
    <property type="entry name" value="DHPS"/>
    <property type="match status" value="1"/>
</dbReference>
<dbReference type="InterPro" id="IPR006390">
    <property type="entry name" value="DHP_synth_dom"/>
</dbReference>
<keyword evidence="7 12" id="KW-0808">Transferase</keyword>
<accession>K9YLI5</accession>
<dbReference type="GO" id="GO:0046654">
    <property type="term" value="P:tetrahydrofolate biosynthetic process"/>
    <property type="evidence" value="ECO:0007669"/>
    <property type="project" value="UniProtKB-UniPathway"/>
</dbReference>
<dbReference type="InterPro" id="IPR045031">
    <property type="entry name" value="DHP_synth-like"/>
</dbReference>
<keyword evidence="8 12" id="KW-0479">Metal-binding</keyword>
<dbReference type="PROSITE" id="PS00793">
    <property type="entry name" value="DHPS_2"/>
    <property type="match status" value="1"/>
</dbReference>
<dbReference type="UniPathway" id="UPA00077">
    <property type="reaction ID" value="UER00156"/>
</dbReference>
<evidence type="ECO:0000256" key="11">
    <source>
        <dbReference type="ARBA" id="ARBA00030193"/>
    </source>
</evidence>
<comment type="pathway">
    <text evidence="3 12">Cofactor biosynthesis; tetrahydrofolate biosynthesis; 7,8-dihydrofolate from 2-amino-4-hydroxy-6-hydroxymethyl-7,8-dihydropteridine diphosphate and 4-aminobenzoate: step 1/2.</text>
</comment>
<dbReference type="GO" id="GO:0004156">
    <property type="term" value="F:dihydropteroate synthase activity"/>
    <property type="evidence" value="ECO:0007669"/>
    <property type="project" value="UniProtKB-EC"/>
</dbReference>
<evidence type="ECO:0000256" key="12">
    <source>
        <dbReference type="RuleBase" id="RU361205"/>
    </source>
</evidence>
<dbReference type="PANTHER" id="PTHR20941:SF1">
    <property type="entry name" value="FOLIC ACID SYNTHESIS PROTEIN FOL1"/>
    <property type="match status" value="1"/>
</dbReference>
<evidence type="ECO:0000256" key="8">
    <source>
        <dbReference type="ARBA" id="ARBA00022723"/>
    </source>
</evidence>
<dbReference type="GO" id="GO:0005829">
    <property type="term" value="C:cytosol"/>
    <property type="evidence" value="ECO:0007669"/>
    <property type="project" value="TreeGrafter"/>
</dbReference>
<evidence type="ECO:0000259" key="13">
    <source>
        <dbReference type="PROSITE" id="PS50972"/>
    </source>
</evidence>
<dbReference type="AlphaFoldDB" id="K9YLI5"/>
<evidence type="ECO:0000256" key="5">
    <source>
        <dbReference type="ARBA" id="ARBA00012458"/>
    </source>
</evidence>
<dbReference type="eggNOG" id="COG0294">
    <property type="taxonomic scope" value="Bacteria"/>
</dbReference>
<dbReference type="HOGENOM" id="CLU_008023_0_2_3"/>
<dbReference type="GO" id="GO:0046656">
    <property type="term" value="P:folic acid biosynthetic process"/>
    <property type="evidence" value="ECO:0007669"/>
    <property type="project" value="UniProtKB-KW"/>
</dbReference>
<protein>
    <recommendedName>
        <fullName evidence="6 12">Dihydropteroate synthase</fullName>
        <shortName evidence="12">DHPS</shortName>
        <ecNumber evidence="5 12">2.5.1.15</ecNumber>
    </recommendedName>
    <alternativeName>
        <fullName evidence="11 12">Dihydropteroate pyrophosphorylase</fullName>
    </alternativeName>
</protein>
<dbReference type="InterPro" id="IPR011005">
    <property type="entry name" value="Dihydropteroate_synth-like_sf"/>
</dbReference>
<evidence type="ECO:0000313" key="14">
    <source>
        <dbReference type="EMBL" id="AFZ46973.1"/>
    </source>
</evidence>
<dbReference type="NCBIfam" id="TIGR01496">
    <property type="entry name" value="DHPS"/>
    <property type="match status" value="1"/>
</dbReference>
<evidence type="ECO:0000256" key="6">
    <source>
        <dbReference type="ARBA" id="ARBA00016919"/>
    </source>
</evidence>
<dbReference type="SUPFAM" id="SSF51717">
    <property type="entry name" value="Dihydropteroate synthetase-like"/>
    <property type="match status" value="1"/>
</dbReference>
<proteinExistence type="inferred from homology"/>
<name>K9YLI5_CYASC</name>
<dbReference type="PATRIC" id="fig|292563.3.peg.1050"/>
<dbReference type="FunFam" id="3.20.20.20:FF:000006">
    <property type="entry name" value="Dihydropteroate synthase"/>
    <property type="match status" value="1"/>
</dbReference>
<evidence type="ECO:0000313" key="15">
    <source>
        <dbReference type="Proteomes" id="UP000010483"/>
    </source>
</evidence>
<dbReference type="InterPro" id="IPR000489">
    <property type="entry name" value="Pterin-binding_dom"/>
</dbReference>
<dbReference type="KEGG" id="csn:Cyast_1002"/>
<evidence type="ECO:0000256" key="3">
    <source>
        <dbReference type="ARBA" id="ARBA00004763"/>
    </source>
</evidence>
<dbReference type="PROSITE" id="PS00792">
    <property type="entry name" value="DHPS_1"/>
    <property type="match status" value="1"/>
</dbReference>
<dbReference type="Gene3D" id="3.20.20.20">
    <property type="entry name" value="Dihydropteroate synthase-like"/>
    <property type="match status" value="1"/>
</dbReference>
<dbReference type="STRING" id="292563.Cyast_1002"/>
<dbReference type="EC" id="2.5.1.15" evidence="5 12"/>
<dbReference type="GO" id="GO:0046872">
    <property type="term" value="F:metal ion binding"/>
    <property type="evidence" value="ECO:0007669"/>
    <property type="project" value="UniProtKB-KW"/>
</dbReference>
<keyword evidence="15" id="KW-1185">Reference proteome</keyword>
<sequence length="281" mass="31209">MRNQIMQIRNYNFHWNQRTYIMGILNVTPDSFSDGGEYNELERAVNQALMMVKDGADIIDIGGQSTRPGAPEVSLGEELNRVIPVIEAIREKTDIPISIDTTKAEVAKRAIASGADIINDISGATFDGQMLDTVADLQVPIILMHIRGNPQTMQTMTDYQDLMGEIRDFFLERIALCLQKGIEKSHIILDPGIGFAKNYEQNLEILNKIQDLKNLGFPILIGTSRKSFIGRILEENDPTKRVWGTAGTCYHAIAQGADILRVHDVAPMGDIAKVADALTRK</sequence>
<dbReference type="PROSITE" id="PS50972">
    <property type="entry name" value="PTERIN_BINDING"/>
    <property type="match status" value="1"/>
</dbReference>
<comment type="cofactor">
    <cofactor evidence="2 12">
        <name>Mg(2+)</name>
        <dbReference type="ChEBI" id="CHEBI:18420"/>
    </cofactor>
</comment>
<evidence type="ECO:0000256" key="1">
    <source>
        <dbReference type="ARBA" id="ARBA00000012"/>
    </source>
</evidence>
<keyword evidence="9 12" id="KW-0460">Magnesium</keyword>
<evidence type="ECO:0000256" key="4">
    <source>
        <dbReference type="ARBA" id="ARBA00009503"/>
    </source>
</evidence>
<reference evidence="15" key="1">
    <citation type="journal article" date="2013" name="Proc. Natl. Acad. Sci. U.S.A.">
        <title>Improving the coverage of the cyanobacterial phylum using diversity-driven genome sequencing.</title>
        <authorList>
            <person name="Shih P.M."/>
            <person name="Wu D."/>
            <person name="Latifi A."/>
            <person name="Axen S.D."/>
            <person name="Fewer D.P."/>
            <person name="Talla E."/>
            <person name="Calteau A."/>
            <person name="Cai F."/>
            <person name="Tandeau de Marsac N."/>
            <person name="Rippka R."/>
            <person name="Herdman M."/>
            <person name="Sivonen K."/>
            <person name="Coursin T."/>
            <person name="Laurent T."/>
            <person name="Goodwin L."/>
            <person name="Nolan M."/>
            <person name="Davenport K.W."/>
            <person name="Han C.S."/>
            <person name="Rubin E.M."/>
            <person name="Eisen J.A."/>
            <person name="Woyke T."/>
            <person name="Gugger M."/>
            <person name="Kerfeld C.A."/>
        </authorList>
    </citation>
    <scope>NUCLEOTIDE SEQUENCE [LARGE SCALE GENOMIC DNA]</scope>
    <source>
        <strain evidence="15">ATCC 29140 / PCC 7202</strain>
    </source>
</reference>
<dbReference type="EMBL" id="CP003940">
    <property type="protein sequence ID" value="AFZ46973.1"/>
    <property type="molecule type" value="Genomic_DNA"/>
</dbReference>
<comment type="catalytic activity">
    <reaction evidence="1">
        <text>(7,8-dihydropterin-6-yl)methyl diphosphate + 4-aminobenzoate = 7,8-dihydropteroate + diphosphate</text>
        <dbReference type="Rhea" id="RHEA:19949"/>
        <dbReference type="ChEBI" id="CHEBI:17836"/>
        <dbReference type="ChEBI" id="CHEBI:17839"/>
        <dbReference type="ChEBI" id="CHEBI:33019"/>
        <dbReference type="ChEBI" id="CHEBI:72950"/>
        <dbReference type="EC" id="2.5.1.15"/>
    </reaction>
</comment>
<organism evidence="14 15">
    <name type="scientific">Cyanobacterium stanieri (strain ATCC 29140 / PCC 7202)</name>
    <dbReference type="NCBI Taxonomy" id="292563"/>
    <lineage>
        <taxon>Bacteria</taxon>
        <taxon>Bacillati</taxon>
        <taxon>Cyanobacteriota</taxon>
        <taxon>Cyanophyceae</taxon>
        <taxon>Oscillatoriophycideae</taxon>
        <taxon>Chroococcales</taxon>
        <taxon>Geminocystaceae</taxon>
        <taxon>Cyanobacterium</taxon>
    </lineage>
</organism>
<evidence type="ECO:0000256" key="2">
    <source>
        <dbReference type="ARBA" id="ARBA00001946"/>
    </source>
</evidence>
<comment type="function">
    <text evidence="12">Catalyzes the condensation of para-aminobenzoate (pABA) with 6-hydroxymethyl-7,8-dihydropterin diphosphate (DHPt-PP) to form 7,8-dihydropteroate (H2Pte), the immediate precursor of folate derivatives.</text>
</comment>
<dbReference type="Proteomes" id="UP000010483">
    <property type="component" value="Chromosome"/>
</dbReference>
<dbReference type="PANTHER" id="PTHR20941">
    <property type="entry name" value="FOLATE SYNTHESIS PROTEINS"/>
    <property type="match status" value="1"/>
</dbReference>
<evidence type="ECO:0000256" key="9">
    <source>
        <dbReference type="ARBA" id="ARBA00022842"/>
    </source>
</evidence>
<evidence type="ECO:0000256" key="10">
    <source>
        <dbReference type="ARBA" id="ARBA00022909"/>
    </source>
</evidence>